<dbReference type="PROSITE" id="PS50405">
    <property type="entry name" value="GST_CTER"/>
    <property type="match status" value="1"/>
</dbReference>
<keyword evidence="4" id="KW-1185">Reference proteome</keyword>
<dbReference type="PANTHER" id="PTHR11260">
    <property type="entry name" value="GLUTATHIONE S-TRANSFERASE, GST, SUPERFAMILY, GST DOMAIN CONTAINING"/>
    <property type="match status" value="1"/>
</dbReference>
<gene>
    <name evidence="5" type="primary">LOC104598210</name>
</gene>
<dbReference type="InterPro" id="IPR036282">
    <property type="entry name" value="Glutathione-S-Trfase_C_sf"/>
</dbReference>
<dbReference type="RefSeq" id="XP_010258434.1">
    <property type="nucleotide sequence ID" value="XM_010260132.2"/>
</dbReference>
<comment type="subcellular location">
    <subcellularLocation>
        <location evidence="3">Cytoplasm</location>
        <location evidence="3">Cytosol</location>
    </subcellularLocation>
</comment>
<dbReference type="GO" id="GO:0006749">
    <property type="term" value="P:glutathione metabolic process"/>
    <property type="evidence" value="ECO:0000318"/>
    <property type="project" value="GO_Central"/>
</dbReference>
<proteinExistence type="inferred from homology"/>
<dbReference type="GO" id="GO:0009407">
    <property type="term" value="P:toxin catabolic process"/>
    <property type="evidence" value="ECO:0007669"/>
    <property type="project" value="UniProtKB-ARBA"/>
</dbReference>
<dbReference type="GO" id="GO:0004364">
    <property type="term" value="F:glutathione transferase activity"/>
    <property type="evidence" value="ECO:0000318"/>
    <property type="project" value="GO_Central"/>
</dbReference>
<comment type="catalytic activity">
    <reaction evidence="2 3">
        <text>RX + glutathione = an S-substituted glutathione + a halide anion + H(+)</text>
        <dbReference type="Rhea" id="RHEA:16437"/>
        <dbReference type="ChEBI" id="CHEBI:15378"/>
        <dbReference type="ChEBI" id="CHEBI:16042"/>
        <dbReference type="ChEBI" id="CHEBI:17792"/>
        <dbReference type="ChEBI" id="CHEBI:57925"/>
        <dbReference type="ChEBI" id="CHEBI:90779"/>
        <dbReference type="EC" id="2.5.1.18"/>
    </reaction>
</comment>
<dbReference type="PROSITE" id="PS50404">
    <property type="entry name" value="GST_NTER"/>
    <property type="match status" value="1"/>
</dbReference>
<organism evidence="4 5">
    <name type="scientific">Nelumbo nucifera</name>
    <name type="common">Sacred lotus</name>
    <dbReference type="NCBI Taxonomy" id="4432"/>
    <lineage>
        <taxon>Eukaryota</taxon>
        <taxon>Viridiplantae</taxon>
        <taxon>Streptophyta</taxon>
        <taxon>Embryophyta</taxon>
        <taxon>Tracheophyta</taxon>
        <taxon>Spermatophyta</taxon>
        <taxon>Magnoliopsida</taxon>
        <taxon>Proteales</taxon>
        <taxon>Nelumbonaceae</taxon>
        <taxon>Nelumbo</taxon>
    </lineage>
</organism>
<evidence type="ECO:0000256" key="1">
    <source>
        <dbReference type="ARBA" id="ARBA00022679"/>
    </source>
</evidence>
<evidence type="ECO:0000313" key="4">
    <source>
        <dbReference type="Proteomes" id="UP000189703"/>
    </source>
</evidence>
<dbReference type="InterPro" id="IPR010987">
    <property type="entry name" value="Glutathione-S-Trfase_C-like"/>
</dbReference>
<comment type="similarity">
    <text evidence="3">Belongs to the GST superfamily.</text>
</comment>
<dbReference type="InterPro" id="IPR004045">
    <property type="entry name" value="Glutathione_S-Trfase_N"/>
</dbReference>
<dbReference type="InterPro" id="IPR036249">
    <property type="entry name" value="Thioredoxin-like_sf"/>
</dbReference>
<dbReference type="PANTHER" id="PTHR11260:SF622">
    <property type="entry name" value="GLUTATHIONE S-TRANSFERASE"/>
    <property type="match status" value="1"/>
</dbReference>
<dbReference type="eggNOG" id="KOG0406">
    <property type="taxonomic scope" value="Eukaryota"/>
</dbReference>
<dbReference type="FunCoup" id="A0A1U7ZXD0">
    <property type="interactions" value="142"/>
</dbReference>
<comment type="function">
    <text evidence="3">Is involved in the conjugation of reduced glutathione to a wide number of exogenous and endogenous hydrophobic electrophiles.</text>
</comment>
<dbReference type="GeneID" id="104598210"/>
<dbReference type="SFLD" id="SFLDS00019">
    <property type="entry name" value="Glutathione_Transferase_(cytos"/>
    <property type="match status" value="1"/>
</dbReference>
<name>A0A1U7ZXD0_NELNU</name>
<dbReference type="SUPFAM" id="SSF52833">
    <property type="entry name" value="Thioredoxin-like"/>
    <property type="match status" value="1"/>
</dbReference>
<dbReference type="KEGG" id="nnu:104598210"/>
<dbReference type="EC" id="2.5.1.18" evidence="3"/>
<dbReference type="FunFam" id="3.40.30.10:FF:000197">
    <property type="entry name" value="Glutathione S-transferase U10"/>
    <property type="match status" value="1"/>
</dbReference>
<dbReference type="CDD" id="cd03058">
    <property type="entry name" value="GST_N_Tau"/>
    <property type="match status" value="1"/>
</dbReference>
<dbReference type="Pfam" id="PF02798">
    <property type="entry name" value="GST_N"/>
    <property type="match status" value="1"/>
</dbReference>
<dbReference type="OrthoDB" id="202840at2759"/>
<protein>
    <recommendedName>
        <fullName evidence="3">Glutathione S-transferase</fullName>
        <ecNumber evidence="3">2.5.1.18</ecNumber>
    </recommendedName>
</protein>
<dbReference type="STRING" id="4432.A0A1U7ZXD0"/>
<dbReference type="CDD" id="cd03185">
    <property type="entry name" value="GST_C_Tau"/>
    <property type="match status" value="1"/>
</dbReference>
<dbReference type="FunFam" id="1.20.1050.10:FF:000016">
    <property type="entry name" value="Glutathione S-transferase U9"/>
    <property type="match status" value="1"/>
</dbReference>
<dbReference type="SFLD" id="SFLDG00358">
    <property type="entry name" value="Main_(cytGST)"/>
    <property type="match status" value="1"/>
</dbReference>
<dbReference type="OMA" id="RFWINYY"/>
<evidence type="ECO:0000256" key="3">
    <source>
        <dbReference type="RuleBase" id="RU369102"/>
    </source>
</evidence>
<dbReference type="GO" id="GO:0005829">
    <property type="term" value="C:cytosol"/>
    <property type="evidence" value="ECO:0007669"/>
    <property type="project" value="UniProtKB-SubCell"/>
</dbReference>
<keyword evidence="3" id="KW-0963">Cytoplasm</keyword>
<dbReference type="InterPro" id="IPR045073">
    <property type="entry name" value="Omega/Tau-like"/>
</dbReference>
<dbReference type="SFLD" id="SFLDG01152">
    <property type="entry name" value="Main.3:_Omega-_and_Tau-like"/>
    <property type="match status" value="1"/>
</dbReference>
<evidence type="ECO:0000313" key="5">
    <source>
        <dbReference type="RefSeq" id="XP_010258434.1"/>
    </source>
</evidence>
<dbReference type="InterPro" id="IPR040079">
    <property type="entry name" value="Glutathione_S-Trfase"/>
</dbReference>
<evidence type="ECO:0000256" key="2">
    <source>
        <dbReference type="ARBA" id="ARBA00047960"/>
    </source>
</evidence>
<dbReference type="Gene3D" id="1.20.1050.10">
    <property type="match status" value="1"/>
</dbReference>
<reference evidence="5" key="1">
    <citation type="submission" date="2025-08" db="UniProtKB">
        <authorList>
            <consortium name="RefSeq"/>
        </authorList>
    </citation>
    <scope>IDENTIFICATION</scope>
</reference>
<dbReference type="Proteomes" id="UP000189703">
    <property type="component" value="Unplaced"/>
</dbReference>
<sequence>MGEVKLYGVWASSYCNRVQMALKLKGIPYEYVEEDVSNKSRSLLNYNPVHKKVPVLVHNGRPIAESLVILEYVDEFWKKAPLLLPEDPYERAKVRFWANFYDQKLSPSINSIVKTGGEEQEKAIKELLENMRVMEEELFEKESTVTARSPFFNGDSPGFLDIVMGSSMCNHRAVKEALVVGTDLINLDKYPFCYSWLTALEEHPIMKDTLPPHDKLVELIRKWREKLAH</sequence>
<keyword evidence="1 3" id="KW-0808">Transferase</keyword>
<dbReference type="SUPFAM" id="SSF47616">
    <property type="entry name" value="GST C-terminal domain-like"/>
    <property type="match status" value="1"/>
</dbReference>
<accession>A0A1U7ZXD0</accession>
<dbReference type="GO" id="GO:0005737">
    <property type="term" value="C:cytoplasm"/>
    <property type="evidence" value="ECO:0000318"/>
    <property type="project" value="GO_Central"/>
</dbReference>
<dbReference type="InterPro" id="IPR045074">
    <property type="entry name" value="GST_C_Tau"/>
</dbReference>
<dbReference type="AlphaFoldDB" id="A0A1U7ZXD0"/>
<dbReference type="Gene3D" id="3.40.30.10">
    <property type="entry name" value="Glutaredoxin"/>
    <property type="match status" value="1"/>
</dbReference>